<keyword evidence="4" id="KW-1003">Cell membrane</keyword>
<dbReference type="InterPro" id="IPR001638">
    <property type="entry name" value="Solute-binding_3/MltF_N"/>
</dbReference>
<proteinExistence type="inferred from homology"/>
<protein>
    <submittedName>
        <fullName evidence="9">Myristoyl transferase</fullName>
    </submittedName>
</protein>
<dbReference type="CDD" id="cd13553">
    <property type="entry name" value="PBP2_NrtA_CpmA_like"/>
    <property type="match status" value="1"/>
</dbReference>
<feature type="domain" description="Solute-binding protein family 3/N-terminal" evidence="8">
    <location>
        <begin position="28"/>
        <end position="252"/>
    </location>
</feature>
<dbReference type="SUPFAM" id="SSF53850">
    <property type="entry name" value="Periplasmic binding protein-like II"/>
    <property type="match status" value="1"/>
</dbReference>
<comment type="subcellular location">
    <subcellularLocation>
        <location evidence="1">Endomembrane system</location>
    </subcellularLocation>
</comment>
<dbReference type="AlphaFoldDB" id="A0A0H3WWF4"/>
<evidence type="ECO:0000256" key="4">
    <source>
        <dbReference type="ARBA" id="ARBA00022475"/>
    </source>
</evidence>
<keyword evidence="10" id="KW-1185">Reference proteome</keyword>
<evidence type="ECO:0000259" key="8">
    <source>
        <dbReference type="SMART" id="SM00062"/>
    </source>
</evidence>
<organism evidence="9 10">
    <name type="scientific">Pandoraea faecigallinarum</name>
    <dbReference type="NCBI Taxonomy" id="656179"/>
    <lineage>
        <taxon>Bacteria</taxon>
        <taxon>Pseudomonadati</taxon>
        <taxon>Pseudomonadota</taxon>
        <taxon>Betaproteobacteria</taxon>
        <taxon>Burkholderiales</taxon>
        <taxon>Burkholderiaceae</taxon>
        <taxon>Pandoraea</taxon>
    </lineage>
</organism>
<dbReference type="Proteomes" id="UP000035651">
    <property type="component" value="Chromosome"/>
</dbReference>
<sequence>MFKQCLAAAALCAASLHAFAEDLVRLGNLKFAHYGAVSYMKKIGPKYGLKIEEHMFAKGVDIMPAILAGDIDVSASALDAAIAGRAQRAPIYAVAGFAKGGVRLVAKKGLPITKVADLKGKRVGVARGGAQELILYAELAKAGLTWSDQPGKDVQIMFMAFADLNQALAAGSIDAMCQSEPQASQSINKGFGVEVLKPYDTPIGEPVRALVITEKLYKEKPDVAQRLMYAFVEATDYFIKHPKAAEKFVREDMFKNQITEQDFTDAIGNSPYSYDLSLSHVQLTTDLMKKYGVGKLQDPVPKAEDWVKLDLLAKAKTKLNIK</sequence>
<evidence type="ECO:0000256" key="3">
    <source>
        <dbReference type="ARBA" id="ARBA00022448"/>
    </source>
</evidence>
<dbReference type="EMBL" id="CP011807">
    <property type="protein sequence ID" value="AKM30943.1"/>
    <property type="molecule type" value="Genomic_DNA"/>
</dbReference>
<keyword evidence="3" id="KW-0813">Transport</keyword>
<feature type="chain" id="PRO_5005203888" evidence="7">
    <location>
        <begin position="21"/>
        <end position="322"/>
    </location>
</feature>
<evidence type="ECO:0000256" key="6">
    <source>
        <dbReference type="ARBA" id="ARBA00023136"/>
    </source>
</evidence>
<dbReference type="GO" id="GO:0016740">
    <property type="term" value="F:transferase activity"/>
    <property type="evidence" value="ECO:0007669"/>
    <property type="project" value="UniProtKB-KW"/>
</dbReference>
<dbReference type="InterPro" id="IPR044527">
    <property type="entry name" value="NrtA/CpmA_ABC-bd_dom"/>
</dbReference>
<reference evidence="9" key="1">
    <citation type="submission" date="2016-06" db="EMBL/GenBank/DDBJ databases">
        <title>Complete Genome Sequence of Pandoraea faecigallinarum DSM-23572.</title>
        <authorList>
            <person name="Yong D."/>
            <person name="Ee R."/>
            <person name="Lim Y.-L."/>
            <person name="Yin W.-F."/>
            <person name="Chan K.-G."/>
        </authorList>
    </citation>
    <scope>NUCLEOTIDE SEQUENCE</scope>
    <source>
        <strain evidence="9">DSM 23572</strain>
    </source>
</reference>
<dbReference type="Pfam" id="PF13379">
    <property type="entry name" value="NMT1_2"/>
    <property type="match status" value="1"/>
</dbReference>
<keyword evidence="7" id="KW-0732">Signal</keyword>
<evidence type="ECO:0000256" key="2">
    <source>
        <dbReference type="ARBA" id="ARBA00010742"/>
    </source>
</evidence>
<evidence type="ECO:0000313" key="10">
    <source>
        <dbReference type="Proteomes" id="UP000035651"/>
    </source>
</evidence>
<dbReference type="PANTHER" id="PTHR30024">
    <property type="entry name" value="ALIPHATIC SULFONATES-BINDING PROTEIN-RELATED"/>
    <property type="match status" value="1"/>
</dbReference>
<dbReference type="PATRIC" id="fig|656179.3.peg.2925"/>
<dbReference type="RefSeq" id="WP_047906764.1">
    <property type="nucleotide sequence ID" value="NZ_CP011807.3"/>
</dbReference>
<accession>A0A0H3WWF4</accession>
<keyword evidence="5" id="KW-0997">Cell inner membrane</keyword>
<keyword evidence="9" id="KW-0808">Transferase</keyword>
<dbReference type="PANTHER" id="PTHR30024:SF42">
    <property type="entry name" value="ALIPHATIC SULFONATES-BINDING PROTEIN-RELATED"/>
    <property type="match status" value="1"/>
</dbReference>
<gene>
    <name evidence="9" type="ORF">AB870_13720</name>
</gene>
<comment type="similarity">
    <text evidence="2">Belongs to the bacterial solute-binding protein SsuA/TauA family.</text>
</comment>
<evidence type="ECO:0000256" key="7">
    <source>
        <dbReference type="SAM" id="SignalP"/>
    </source>
</evidence>
<dbReference type="OrthoDB" id="286202at2"/>
<dbReference type="KEGG" id="pfg:AB870_13720"/>
<evidence type="ECO:0000256" key="5">
    <source>
        <dbReference type="ARBA" id="ARBA00022519"/>
    </source>
</evidence>
<dbReference type="STRING" id="656179.AB870_13720"/>
<evidence type="ECO:0000313" key="9">
    <source>
        <dbReference type="EMBL" id="AKM30943.1"/>
    </source>
</evidence>
<name>A0A0H3WWF4_9BURK</name>
<dbReference type="SMART" id="SM00062">
    <property type="entry name" value="PBPb"/>
    <property type="match status" value="1"/>
</dbReference>
<feature type="signal peptide" evidence="7">
    <location>
        <begin position="1"/>
        <end position="20"/>
    </location>
</feature>
<keyword evidence="6" id="KW-0472">Membrane</keyword>
<dbReference type="GO" id="GO:0012505">
    <property type="term" value="C:endomembrane system"/>
    <property type="evidence" value="ECO:0007669"/>
    <property type="project" value="UniProtKB-SubCell"/>
</dbReference>
<dbReference type="Gene3D" id="3.40.190.10">
    <property type="entry name" value="Periplasmic binding protein-like II"/>
    <property type="match status" value="2"/>
</dbReference>
<evidence type="ECO:0000256" key="1">
    <source>
        <dbReference type="ARBA" id="ARBA00004308"/>
    </source>
</evidence>